<dbReference type="Proteomes" id="UP000095009">
    <property type="component" value="Unassembled WGS sequence"/>
</dbReference>
<accession>A0A1E3PII3</accession>
<feature type="compositionally biased region" description="Basic and acidic residues" evidence="1">
    <location>
        <begin position="8"/>
        <end position="35"/>
    </location>
</feature>
<evidence type="ECO:0000313" key="3">
    <source>
        <dbReference type="Proteomes" id="UP000095009"/>
    </source>
</evidence>
<evidence type="ECO:0000256" key="1">
    <source>
        <dbReference type="SAM" id="MobiDB-lite"/>
    </source>
</evidence>
<organism evidence="2 3">
    <name type="scientific">Nadsonia fulvescens var. elongata DSM 6958</name>
    <dbReference type="NCBI Taxonomy" id="857566"/>
    <lineage>
        <taxon>Eukaryota</taxon>
        <taxon>Fungi</taxon>
        <taxon>Dikarya</taxon>
        <taxon>Ascomycota</taxon>
        <taxon>Saccharomycotina</taxon>
        <taxon>Dipodascomycetes</taxon>
        <taxon>Dipodascales</taxon>
        <taxon>Dipodascales incertae sedis</taxon>
        <taxon>Nadsonia</taxon>
    </lineage>
</organism>
<reference evidence="2 3" key="1">
    <citation type="journal article" date="2016" name="Proc. Natl. Acad. Sci. U.S.A.">
        <title>Comparative genomics of biotechnologically important yeasts.</title>
        <authorList>
            <person name="Riley R."/>
            <person name="Haridas S."/>
            <person name="Wolfe K.H."/>
            <person name="Lopes M.R."/>
            <person name="Hittinger C.T."/>
            <person name="Goeker M."/>
            <person name="Salamov A.A."/>
            <person name="Wisecaver J.H."/>
            <person name="Long T.M."/>
            <person name="Calvey C.H."/>
            <person name="Aerts A.L."/>
            <person name="Barry K.W."/>
            <person name="Choi C."/>
            <person name="Clum A."/>
            <person name="Coughlan A.Y."/>
            <person name="Deshpande S."/>
            <person name="Douglass A.P."/>
            <person name="Hanson S.J."/>
            <person name="Klenk H.-P."/>
            <person name="LaButti K.M."/>
            <person name="Lapidus A."/>
            <person name="Lindquist E.A."/>
            <person name="Lipzen A.M."/>
            <person name="Meier-Kolthoff J.P."/>
            <person name="Ohm R.A."/>
            <person name="Otillar R.P."/>
            <person name="Pangilinan J.L."/>
            <person name="Peng Y."/>
            <person name="Rokas A."/>
            <person name="Rosa C.A."/>
            <person name="Scheuner C."/>
            <person name="Sibirny A.A."/>
            <person name="Slot J.C."/>
            <person name="Stielow J.B."/>
            <person name="Sun H."/>
            <person name="Kurtzman C.P."/>
            <person name="Blackwell M."/>
            <person name="Grigoriev I.V."/>
            <person name="Jeffries T.W."/>
        </authorList>
    </citation>
    <scope>NUCLEOTIDE SEQUENCE [LARGE SCALE GENOMIC DNA]</scope>
    <source>
        <strain evidence="2 3">DSM 6958</strain>
    </source>
</reference>
<proteinExistence type="predicted"/>
<feature type="region of interest" description="Disordered" evidence="1">
    <location>
        <begin position="1"/>
        <end position="39"/>
    </location>
</feature>
<dbReference type="AlphaFoldDB" id="A0A1E3PII3"/>
<evidence type="ECO:0000313" key="2">
    <source>
        <dbReference type="EMBL" id="ODQ65014.1"/>
    </source>
</evidence>
<gene>
    <name evidence="2" type="ORF">NADFUDRAFT_51613</name>
</gene>
<sequence length="566" mass="65107">MLIGSSPKGREYSQKSDNNDSRMDESSISEDRSRETTSSSPITFYCSNIIVADAHKFQNPKTLLRLYQELDNEADAKISKNNTEVTIIEEEEAERYLGPPKFHHLPVESALQEFTKHLKIHDRIDHILLAEINRRKTFGTKSSFTIQETVHVQRKDFKLAYSEKNLHQLDNELLLNMHNHLYKYSTIKFPAATSLPSENGHYYSGNSMVQGNGYQNSSRNPSTLNSKLYWLFNDYQNDTHLVTRLYSILMDNQQVPDITTFHILISKLASLKYYSLSWFAFEALLSSKLEFNMATYKCLLLQCIYSFQAKDFFKLLQACNLDYQVPRPSAKIFTPDAKIDFSQLSDNYFSSVTAEKVVKSLSKATKRDLTATLRKKFTKNSGTNESATDSVNHPRLGFTEFDDPEILAIIMDGMRVFNKTYLVDCVLQNMVNNGIPMTWRILHINAKIAFDSKDSIKSWWVWKRAKEMLMDPKPLVIVGEHVQKKKIHDVLSTLHSLALKADDQKLRQEIISFLWKNPGKLDFSILNDPSHTRLRLFDLDRLSAVSRAVAGLDISRWSVAGKILRK</sequence>
<name>A0A1E3PII3_9ASCO</name>
<keyword evidence="3" id="KW-1185">Reference proteome</keyword>
<protein>
    <submittedName>
        <fullName evidence="2">Uncharacterized protein</fullName>
    </submittedName>
</protein>
<dbReference type="EMBL" id="KV454410">
    <property type="protein sequence ID" value="ODQ65014.1"/>
    <property type="molecule type" value="Genomic_DNA"/>
</dbReference>